<feature type="transmembrane region" description="Helical" evidence="8">
    <location>
        <begin position="992"/>
        <end position="1018"/>
    </location>
</feature>
<dbReference type="FunFam" id="3.30.70.1430:FF:000001">
    <property type="entry name" value="Efflux pump membrane transporter"/>
    <property type="match status" value="1"/>
</dbReference>
<dbReference type="AlphaFoldDB" id="A0AAU7QML6"/>
<dbReference type="FunFam" id="1.20.1640.10:FF:000001">
    <property type="entry name" value="Efflux pump membrane transporter"/>
    <property type="match status" value="1"/>
</dbReference>
<dbReference type="InterPro" id="IPR027463">
    <property type="entry name" value="AcrB_DN_DC_subdom"/>
</dbReference>
<dbReference type="Gene3D" id="1.20.1640.10">
    <property type="entry name" value="Multidrug efflux transporter AcrB transmembrane domain"/>
    <property type="match status" value="2"/>
</dbReference>
<keyword evidence="3" id="KW-1003">Cell membrane</keyword>
<dbReference type="PANTHER" id="PTHR32063">
    <property type="match status" value="1"/>
</dbReference>
<feature type="transmembrane region" description="Helical" evidence="8">
    <location>
        <begin position="914"/>
        <end position="939"/>
    </location>
</feature>
<dbReference type="GO" id="GO:0005886">
    <property type="term" value="C:plasma membrane"/>
    <property type="evidence" value="ECO:0007669"/>
    <property type="project" value="UniProtKB-SubCell"/>
</dbReference>
<comment type="subcellular location">
    <subcellularLocation>
        <location evidence="1">Cell inner membrane</location>
        <topology evidence="1">Multi-pass membrane protein</topology>
    </subcellularLocation>
</comment>
<feature type="transmembrane region" description="Helical" evidence="8">
    <location>
        <begin position="964"/>
        <end position="986"/>
    </location>
</feature>
<dbReference type="EMBL" id="CP157948">
    <property type="protein sequence ID" value="XBS90645.1"/>
    <property type="molecule type" value="Genomic_DNA"/>
</dbReference>
<dbReference type="RefSeq" id="WP_350016656.1">
    <property type="nucleotide sequence ID" value="NZ_CP157948.1"/>
</dbReference>
<evidence type="ECO:0000256" key="7">
    <source>
        <dbReference type="ARBA" id="ARBA00023136"/>
    </source>
</evidence>
<dbReference type="SUPFAM" id="SSF82693">
    <property type="entry name" value="Multidrug efflux transporter AcrB pore domain, PN1, PN2, PC1 and PC2 subdomains"/>
    <property type="match status" value="3"/>
</dbReference>
<evidence type="ECO:0000256" key="8">
    <source>
        <dbReference type="SAM" id="Phobius"/>
    </source>
</evidence>
<reference evidence="9" key="1">
    <citation type="submission" date="2024-06" db="EMBL/GenBank/DDBJ databases">
        <authorList>
            <person name="Sun Y."/>
        </authorList>
    </citation>
    <scope>NUCLEOTIDE SEQUENCE</scope>
    <source>
        <strain evidence="9">IGA1.0</strain>
    </source>
</reference>
<keyword evidence="6 8" id="KW-1133">Transmembrane helix</keyword>
<feature type="transmembrane region" description="Helical" evidence="8">
    <location>
        <begin position="360"/>
        <end position="381"/>
    </location>
</feature>
<protein>
    <submittedName>
        <fullName evidence="9">Efflux RND transporter permease subunit</fullName>
    </submittedName>
</protein>
<proteinExistence type="predicted"/>
<keyword evidence="2" id="KW-0813">Transport</keyword>
<keyword evidence="4" id="KW-0997">Cell inner membrane</keyword>
<keyword evidence="7 8" id="KW-0472">Membrane</keyword>
<dbReference type="InterPro" id="IPR001036">
    <property type="entry name" value="Acrflvin-R"/>
</dbReference>
<accession>A0AAU7QML6</accession>
<dbReference type="SUPFAM" id="SSF82714">
    <property type="entry name" value="Multidrug efflux transporter AcrB TolC docking domain, DN and DC subdomains"/>
    <property type="match status" value="2"/>
</dbReference>
<dbReference type="PRINTS" id="PR00702">
    <property type="entry name" value="ACRIFLAVINRP"/>
</dbReference>
<feature type="transmembrane region" description="Helical" evidence="8">
    <location>
        <begin position="861"/>
        <end position="881"/>
    </location>
</feature>
<dbReference type="Gene3D" id="3.30.70.1320">
    <property type="entry name" value="Multidrug efflux transporter AcrB pore domain like"/>
    <property type="match status" value="1"/>
</dbReference>
<dbReference type="Gene3D" id="3.30.70.1430">
    <property type="entry name" value="Multidrug efflux transporter AcrB pore domain"/>
    <property type="match status" value="2"/>
</dbReference>
<sequence length="1041" mass="110981">MNIPELCIRRPVMTTLLMTALLVFGLVAYPQLPVNELPNVDFPTISISASLPGASPETMASAVATPLEGKLSTIAGISSMSSTSALGSTSITLTFELDRNIDAAAQDVQSAISSALRQLPKEMTTPPTFRKVNPADAAILYLAMSSSTMPLTQVDEYAETELAQQLSMVDGVAQVSVYGSQKYAVRISVDPDRLAAAGIGIDQVQNAIADANVNQSTGSLYGSRQQLPIRSDGQLQRAAAYNDVVVAYRNGAPVHVGDIGVARDSVQDDQKSSSYNGTRAIVLAIQRQPGANTVATVDRIKAVLPSFRASLPPSVKLETLYDRSQSIRASVDDVQFTLLLAGALVVFVIYLFLGSLSATLIPAVALPISVLGTFGVMHALGYSLDNLSLLALTLAVGFVVDDAIVMLENIVRHMEAGMPPYEAALQGAGEIGFTIFSMTLSLIAVFIPVMFMGGIVGRLFHEFAIVISMAILISGVVAITLTPMLCSRFVKAHDHGDVDRSRKSWLVGGFDRGFNAVQRGYGDSLRWCMDRPRLVLAAFGLSLLATALLFYVTPKDFIPAGDNGTLHVNTEGPEDVSFDGMLARQQKLVDIVARDPNIAGYMSSIGAGGSRSTVNNGSILLLLKPANQRRLDVDGITAELRRKLAAVTGIRAYIQNTPAIRIGGRQSKAQYQYTLQSIDMPALYDWSGRVTRAFAALPGFEDVTNDLDLNSPSIVVKVDRAKLAPLGLTMAQVQTALGIGFGENQISTIYGSATQYWVILQVERKLQDDPSVLSQLYVTSASGALVPLSAVASFSREPQALTVNHQGQLPAVTVSFNLAQGVSLSDAVARIDGAVQTMGMPATISGSVQGTAQAFQQSLQGMGMLLLLAVFVIYLVLGILYESFIHPLTILSGLPAAAVGALLTLVIFHASLDLFAFVGIVMLIGIVKKNAIMLIDFALERQREEGMLPAQAIFEACRVRFRPIMMTSMAAMAGTLPIALSIGAGAEVRRSLGLAVVGGLIFSQVLTLYLTPVIYIAMDHLQQRFGRKPHVDAAALPNGSR</sequence>
<dbReference type="Gene3D" id="3.30.2090.10">
    <property type="entry name" value="Multidrug efflux transporter AcrB TolC docking domain, DN and DC subdomains"/>
    <property type="match status" value="2"/>
</dbReference>
<dbReference type="PANTHER" id="PTHR32063:SF21">
    <property type="entry name" value="MULTIDRUG RESISTANCE PROTEIN MDTB"/>
    <property type="match status" value="1"/>
</dbReference>
<feature type="transmembrane region" description="Helical" evidence="8">
    <location>
        <begin position="463"/>
        <end position="486"/>
    </location>
</feature>
<organism evidence="9">
    <name type="scientific">Rhodanobacter sp. IGA1.0</name>
    <dbReference type="NCBI Taxonomy" id="3158582"/>
    <lineage>
        <taxon>Bacteria</taxon>
        <taxon>Pseudomonadati</taxon>
        <taxon>Pseudomonadota</taxon>
        <taxon>Gammaproteobacteria</taxon>
        <taxon>Lysobacterales</taxon>
        <taxon>Rhodanobacteraceae</taxon>
        <taxon>Rhodanobacter</taxon>
    </lineage>
</organism>
<evidence type="ECO:0000256" key="2">
    <source>
        <dbReference type="ARBA" id="ARBA00022448"/>
    </source>
</evidence>
<feature type="transmembrane region" description="Helical" evidence="8">
    <location>
        <begin position="334"/>
        <end position="353"/>
    </location>
</feature>
<name>A0AAU7QML6_9GAMM</name>
<evidence type="ECO:0000256" key="4">
    <source>
        <dbReference type="ARBA" id="ARBA00022519"/>
    </source>
</evidence>
<evidence type="ECO:0000256" key="5">
    <source>
        <dbReference type="ARBA" id="ARBA00022692"/>
    </source>
</evidence>
<dbReference type="SUPFAM" id="SSF82866">
    <property type="entry name" value="Multidrug efflux transporter AcrB transmembrane domain"/>
    <property type="match status" value="2"/>
</dbReference>
<evidence type="ECO:0000256" key="6">
    <source>
        <dbReference type="ARBA" id="ARBA00022989"/>
    </source>
</evidence>
<evidence type="ECO:0000256" key="3">
    <source>
        <dbReference type="ARBA" id="ARBA00022475"/>
    </source>
</evidence>
<feature type="transmembrane region" description="Helical" evidence="8">
    <location>
        <begin position="12"/>
        <end position="32"/>
    </location>
</feature>
<gene>
    <name evidence="9" type="ORF">ABNK63_03105</name>
</gene>
<keyword evidence="5 8" id="KW-0812">Transmembrane</keyword>
<dbReference type="GO" id="GO:0042910">
    <property type="term" value="F:xenobiotic transmembrane transporter activity"/>
    <property type="evidence" value="ECO:0007669"/>
    <property type="project" value="TreeGrafter"/>
</dbReference>
<evidence type="ECO:0000256" key="1">
    <source>
        <dbReference type="ARBA" id="ARBA00004429"/>
    </source>
</evidence>
<feature type="transmembrane region" description="Helical" evidence="8">
    <location>
        <begin position="534"/>
        <end position="552"/>
    </location>
</feature>
<evidence type="ECO:0000313" key="9">
    <source>
        <dbReference type="EMBL" id="XBS90645.1"/>
    </source>
</evidence>
<dbReference type="Pfam" id="PF00873">
    <property type="entry name" value="ACR_tran"/>
    <property type="match status" value="1"/>
</dbReference>
<dbReference type="Gene3D" id="3.30.70.1440">
    <property type="entry name" value="Multidrug efflux transporter AcrB pore domain"/>
    <property type="match status" value="1"/>
</dbReference>
<feature type="transmembrane region" description="Helical" evidence="8">
    <location>
        <begin position="428"/>
        <end position="451"/>
    </location>
</feature>